<dbReference type="Gene3D" id="1.25.40.530">
    <property type="entry name" value="MyTH4 domain"/>
    <property type="match status" value="1"/>
</dbReference>
<dbReference type="PROSITE" id="PS50238">
    <property type="entry name" value="RHOGAP"/>
    <property type="match status" value="1"/>
</dbReference>
<dbReference type="OrthoDB" id="437889at2759"/>
<dbReference type="InterPro" id="IPR001202">
    <property type="entry name" value="WW_dom"/>
</dbReference>
<dbReference type="SMART" id="SM00139">
    <property type="entry name" value="MyTH4"/>
    <property type="match status" value="1"/>
</dbReference>
<dbReference type="SUPFAM" id="SSF51045">
    <property type="entry name" value="WW domain"/>
    <property type="match status" value="1"/>
</dbReference>
<evidence type="ECO:0000313" key="5">
    <source>
        <dbReference type="EMBL" id="GET01774.1"/>
    </source>
</evidence>
<dbReference type="InterPro" id="IPR000198">
    <property type="entry name" value="RhoGAP_dom"/>
</dbReference>
<feature type="region of interest" description="Disordered" evidence="1">
    <location>
        <begin position="216"/>
        <end position="258"/>
    </location>
</feature>
<dbReference type="InterPro" id="IPR038185">
    <property type="entry name" value="MyTH4_dom_sf"/>
</dbReference>
<protein>
    <recommendedName>
        <fullName evidence="7">Rho-GAP domain-containing protein</fullName>
    </recommendedName>
</protein>
<dbReference type="Pfam" id="PF00620">
    <property type="entry name" value="RhoGAP"/>
    <property type="match status" value="1"/>
</dbReference>
<dbReference type="InterPro" id="IPR008936">
    <property type="entry name" value="Rho_GTPase_activation_prot"/>
</dbReference>
<dbReference type="InterPro" id="IPR000857">
    <property type="entry name" value="MyTH4_dom"/>
</dbReference>
<dbReference type="SUPFAM" id="SSF48350">
    <property type="entry name" value="GTPase activation domain, GAP"/>
    <property type="match status" value="1"/>
</dbReference>
<dbReference type="CDD" id="cd00201">
    <property type="entry name" value="WW"/>
    <property type="match status" value="1"/>
</dbReference>
<feature type="compositionally biased region" description="Low complexity" evidence="1">
    <location>
        <begin position="228"/>
        <end position="252"/>
    </location>
</feature>
<accession>A0A8H3MFB3</accession>
<evidence type="ECO:0000259" key="3">
    <source>
        <dbReference type="PROSITE" id="PS50238"/>
    </source>
</evidence>
<dbReference type="Pfam" id="PF00784">
    <property type="entry name" value="MyTH4"/>
    <property type="match status" value="1"/>
</dbReference>
<dbReference type="FunFam" id="1.10.555.10:FF:000045">
    <property type="entry name" value="RhoGAP domain containing protein"/>
    <property type="match status" value="1"/>
</dbReference>
<dbReference type="SMART" id="SM00456">
    <property type="entry name" value="WW"/>
    <property type="match status" value="2"/>
</dbReference>
<dbReference type="GO" id="GO:0005856">
    <property type="term" value="C:cytoskeleton"/>
    <property type="evidence" value="ECO:0007669"/>
    <property type="project" value="InterPro"/>
</dbReference>
<dbReference type="GO" id="GO:0007165">
    <property type="term" value="P:signal transduction"/>
    <property type="evidence" value="ECO:0007669"/>
    <property type="project" value="InterPro"/>
</dbReference>
<evidence type="ECO:0008006" key="7">
    <source>
        <dbReference type="Google" id="ProtNLM"/>
    </source>
</evidence>
<dbReference type="SMART" id="SM00324">
    <property type="entry name" value="RhoGAP"/>
    <property type="match status" value="1"/>
</dbReference>
<dbReference type="Gene3D" id="2.20.70.10">
    <property type="match status" value="1"/>
</dbReference>
<organism evidence="5 6">
    <name type="scientific">Rhizophagus clarus</name>
    <dbReference type="NCBI Taxonomy" id="94130"/>
    <lineage>
        <taxon>Eukaryota</taxon>
        <taxon>Fungi</taxon>
        <taxon>Fungi incertae sedis</taxon>
        <taxon>Mucoromycota</taxon>
        <taxon>Glomeromycotina</taxon>
        <taxon>Glomeromycetes</taxon>
        <taxon>Glomerales</taxon>
        <taxon>Glomeraceae</taxon>
        <taxon>Rhizophagus</taxon>
    </lineage>
</organism>
<evidence type="ECO:0000256" key="1">
    <source>
        <dbReference type="SAM" id="MobiDB-lite"/>
    </source>
</evidence>
<proteinExistence type="predicted"/>
<reference evidence="5" key="1">
    <citation type="submission" date="2019-10" db="EMBL/GenBank/DDBJ databases">
        <title>Conservation and host-specific expression of non-tandemly repeated heterogenous ribosome RNA gene in arbuscular mycorrhizal fungi.</title>
        <authorList>
            <person name="Maeda T."/>
            <person name="Kobayashi Y."/>
            <person name="Nakagawa T."/>
            <person name="Ezawa T."/>
            <person name="Yamaguchi K."/>
            <person name="Bino T."/>
            <person name="Nishimoto Y."/>
            <person name="Shigenobu S."/>
            <person name="Kawaguchi M."/>
        </authorList>
    </citation>
    <scope>NUCLEOTIDE SEQUENCE</scope>
    <source>
        <strain evidence="5">HR1</strain>
    </source>
</reference>
<dbReference type="EMBL" id="BLAL01000302">
    <property type="protein sequence ID" value="GET01774.1"/>
    <property type="molecule type" value="Genomic_DNA"/>
</dbReference>
<gene>
    <name evidence="5" type="ORF">RCL2_002817200</name>
</gene>
<dbReference type="GO" id="GO:0005096">
    <property type="term" value="F:GTPase activator activity"/>
    <property type="evidence" value="ECO:0007669"/>
    <property type="project" value="TreeGrafter"/>
</dbReference>
<feature type="compositionally biased region" description="Low complexity" evidence="1">
    <location>
        <begin position="759"/>
        <end position="776"/>
    </location>
</feature>
<evidence type="ECO:0000259" key="4">
    <source>
        <dbReference type="PROSITE" id="PS51016"/>
    </source>
</evidence>
<comment type="caution">
    <text evidence="5">The sequence shown here is derived from an EMBL/GenBank/DDBJ whole genome shotgun (WGS) entry which is preliminary data.</text>
</comment>
<dbReference type="Gene3D" id="1.10.555.10">
    <property type="entry name" value="Rho GTPase activation protein"/>
    <property type="match status" value="1"/>
</dbReference>
<dbReference type="Pfam" id="PF00397">
    <property type="entry name" value="WW"/>
    <property type="match status" value="1"/>
</dbReference>
<feature type="domain" description="WW" evidence="2">
    <location>
        <begin position="49"/>
        <end position="76"/>
    </location>
</feature>
<sequence length="813" mass="92270">MATIVTDSWVMIRDPQLDAVFYANPATGDCLLEKPRNVTLHPVLGVEWWELWDDNHKLPYYYNTATGQTGWDIPSDGTIIPLKKIQNSSIGKRLSVVFTQDDIDINNVIIDAGNDSKQSRTSGLLLTPNDVNINQKRLSIVPPLKNFNNQQDDNNNQDNNLIHNNNDYNNNIITNDIKNNTIITTTPASPVKSSSRDVDFVDLKNENSKTMIASENHLIQTDNNNDNSSQGLLKLSESQSSSSTSIASTPTSRPITPPNLYNGTELYVNMQQQSFKIIPPNKSSIIADKARKVGISDPIVNFDAATAMKPAGNLYQDIQRKKPAYKIHTRKLSTGEVITLPPELQQDISKFRIDGFARKYFTTHKKGIFRRKVPLEKMLLFQKDLINQPLMTLNSYIQKDAIRCFKVIQRVMGDRSKGRSSSNSVLEDIQWLLDRGITYGELRDEIYVQICKQLNNNPNSESVRKGWELLCVITVTFPPSKNFEAYLVQFTMDHFTQSNQIDILSKHVHNRLVKICKRGPRGKVLTLSEIERAKEAPFHPSVFGETLEFIMNLQAKSFPHLKVPRILPFLSNSILELNGQTSEGIFRVPGDADYVTELKLRIEKNRYDMSGITDPNVPSSLLKLWLRDLAEPLIPNKFYDKCIRLSEDVRAVEIIKELPSINQRVVVDTIDFLQKFADPQVAKITKMNVHNIAMVFAPNFLRCPSDNLAIIFENTKYEQAFLRTLLLNLNSKDFFDDVGSWSINNKNHGNDNLKNESYNIQNNGNHHHNSNNVNRNHIMEEYNKSENGGGSNSNDGNGGGQQLKKKRKICIEK</sequence>
<feature type="compositionally biased region" description="Polar residues" evidence="1">
    <location>
        <begin position="216"/>
        <end position="227"/>
    </location>
</feature>
<dbReference type="PANTHER" id="PTHR45876:SF8">
    <property type="entry name" value="FI04035P"/>
    <property type="match status" value="1"/>
</dbReference>
<feature type="compositionally biased region" description="Basic residues" evidence="1">
    <location>
        <begin position="803"/>
        <end position="813"/>
    </location>
</feature>
<feature type="region of interest" description="Disordered" evidence="1">
    <location>
        <begin position="745"/>
        <end position="813"/>
    </location>
</feature>
<dbReference type="InterPro" id="IPR036020">
    <property type="entry name" value="WW_dom_sf"/>
</dbReference>
<dbReference type="PANTHER" id="PTHR45876">
    <property type="entry name" value="FI04035P"/>
    <property type="match status" value="1"/>
</dbReference>
<dbReference type="GO" id="GO:0005737">
    <property type="term" value="C:cytoplasm"/>
    <property type="evidence" value="ECO:0007669"/>
    <property type="project" value="TreeGrafter"/>
</dbReference>
<feature type="domain" description="Rho-GAP" evidence="3">
    <location>
        <begin position="545"/>
        <end position="733"/>
    </location>
</feature>
<feature type="domain" description="MyTH4" evidence="4">
    <location>
        <begin position="381"/>
        <end position="534"/>
    </location>
</feature>
<feature type="compositionally biased region" description="Gly residues" evidence="1">
    <location>
        <begin position="787"/>
        <end position="801"/>
    </location>
</feature>
<dbReference type="PROSITE" id="PS50020">
    <property type="entry name" value="WW_DOMAIN_2"/>
    <property type="match status" value="1"/>
</dbReference>
<dbReference type="AlphaFoldDB" id="A0A8H3MFB3"/>
<dbReference type="Proteomes" id="UP000615446">
    <property type="component" value="Unassembled WGS sequence"/>
</dbReference>
<name>A0A8H3MFB3_9GLOM</name>
<evidence type="ECO:0000313" key="6">
    <source>
        <dbReference type="Proteomes" id="UP000615446"/>
    </source>
</evidence>
<evidence type="ECO:0000259" key="2">
    <source>
        <dbReference type="PROSITE" id="PS50020"/>
    </source>
</evidence>
<dbReference type="PROSITE" id="PS51016">
    <property type="entry name" value="MYTH4"/>
    <property type="match status" value="1"/>
</dbReference>